<dbReference type="Proteomes" id="UP000789405">
    <property type="component" value="Unassembled WGS sequence"/>
</dbReference>
<gene>
    <name evidence="1" type="ORF">DERYTH_LOCUS15671</name>
</gene>
<dbReference type="OrthoDB" id="10429651at2759"/>
<evidence type="ECO:0000313" key="1">
    <source>
        <dbReference type="EMBL" id="CAG8737223.1"/>
    </source>
</evidence>
<proteinExistence type="predicted"/>
<comment type="caution">
    <text evidence="1">The sequence shown here is derived from an EMBL/GenBank/DDBJ whole genome shotgun (WGS) entry which is preliminary data.</text>
</comment>
<organism evidence="1 2">
    <name type="scientific">Dentiscutata erythropus</name>
    <dbReference type="NCBI Taxonomy" id="1348616"/>
    <lineage>
        <taxon>Eukaryota</taxon>
        <taxon>Fungi</taxon>
        <taxon>Fungi incertae sedis</taxon>
        <taxon>Mucoromycota</taxon>
        <taxon>Glomeromycotina</taxon>
        <taxon>Glomeromycetes</taxon>
        <taxon>Diversisporales</taxon>
        <taxon>Gigasporaceae</taxon>
        <taxon>Dentiscutata</taxon>
    </lineage>
</organism>
<reference evidence="1" key="1">
    <citation type="submission" date="2021-06" db="EMBL/GenBank/DDBJ databases">
        <authorList>
            <person name="Kallberg Y."/>
            <person name="Tangrot J."/>
            <person name="Rosling A."/>
        </authorList>
    </citation>
    <scope>NUCLEOTIDE SEQUENCE</scope>
    <source>
        <strain evidence="1">MA453B</strain>
    </source>
</reference>
<evidence type="ECO:0000313" key="2">
    <source>
        <dbReference type="Proteomes" id="UP000789405"/>
    </source>
</evidence>
<name>A0A9N9IIP2_9GLOM</name>
<keyword evidence="2" id="KW-1185">Reference proteome</keyword>
<dbReference type="EMBL" id="CAJVPY010012900">
    <property type="protein sequence ID" value="CAG8737223.1"/>
    <property type="molecule type" value="Genomic_DNA"/>
</dbReference>
<feature type="non-terminal residue" evidence="1">
    <location>
        <position position="81"/>
    </location>
</feature>
<protein>
    <submittedName>
        <fullName evidence="1">3221_t:CDS:1</fullName>
    </submittedName>
</protein>
<dbReference type="AlphaFoldDB" id="A0A9N9IIP2"/>
<accession>A0A9N9IIP2</accession>
<sequence>MNMQTILEESNKDSFLASFDHESVASSSNQSTNVIKRGGSQSTSKVWNYFDKDDTSEYGICCVKVVGKDSTQPCNKRIRYS</sequence>